<evidence type="ECO:0000256" key="1">
    <source>
        <dbReference type="SAM" id="MobiDB-lite"/>
    </source>
</evidence>
<feature type="transmembrane region" description="Helical" evidence="2">
    <location>
        <begin position="12"/>
        <end position="33"/>
    </location>
</feature>
<dbReference type="KEGG" id="mvu:Metvu_1513"/>
<feature type="region of interest" description="Disordered" evidence="1">
    <location>
        <begin position="98"/>
        <end position="121"/>
    </location>
</feature>
<reference evidence="3" key="1">
    <citation type="submission" date="2009-10" db="EMBL/GenBank/DDBJ databases">
        <title>Complete sequence of chromosome of Methanocaldococcus vulcanius M7.</title>
        <authorList>
            <consortium name="US DOE Joint Genome Institute"/>
            <person name="Lucas S."/>
            <person name="Copeland A."/>
            <person name="Lapidus A."/>
            <person name="Glavina del Rio T."/>
            <person name="Dalin E."/>
            <person name="Tice H."/>
            <person name="Bruce D."/>
            <person name="Goodwin L."/>
            <person name="Pitluck S."/>
            <person name="Lcollab F.I."/>
            <person name="Brettin T."/>
            <person name="Detter J.C."/>
            <person name="Han C."/>
            <person name="Tapia R."/>
            <person name="Kuske C.R."/>
            <person name="Schmutz J."/>
            <person name="Larimer F."/>
            <person name="Land M."/>
            <person name="Hauser L."/>
            <person name="Kyrpides N."/>
            <person name="Ovchinikova G."/>
            <person name="Sieprawska-Lupa M."/>
            <person name="Whitman W.B."/>
            <person name="Woyke T."/>
        </authorList>
    </citation>
    <scope>NUCLEOTIDE SEQUENCE [LARGE SCALE GENOMIC DNA]</scope>
    <source>
        <strain evidence="3">M7</strain>
    </source>
</reference>
<keyword evidence="2" id="KW-1133">Transmembrane helix</keyword>
<dbReference type="EMBL" id="CP001787">
    <property type="protein sequence ID" value="ACX73366.1"/>
    <property type="molecule type" value="Genomic_DNA"/>
</dbReference>
<evidence type="ECO:0000256" key="2">
    <source>
        <dbReference type="SAM" id="Phobius"/>
    </source>
</evidence>
<organism evidence="3 4">
    <name type="scientific">Methanocaldococcus vulcanius (strain ATCC 700851 / DSM 12094 / M7)</name>
    <name type="common">Methanococcus vulcanius</name>
    <dbReference type="NCBI Taxonomy" id="579137"/>
    <lineage>
        <taxon>Archaea</taxon>
        <taxon>Methanobacteriati</taxon>
        <taxon>Methanobacteriota</taxon>
        <taxon>Methanomada group</taxon>
        <taxon>Methanococci</taxon>
        <taxon>Methanococcales</taxon>
        <taxon>Methanocaldococcaceae</taxon>
        <taxon>Methanocaldococcus</taxon>
    </lineage>
</organism>
<keyword evidence="2" id="KW-0472">Membrane</keyword>
<keyword evidence="2" id="KW-0812">Transmembrane</keyword>
<dbReference type="GeneID" id="8513860"/>
<dbReference type="Pfam" id="PF04021">
    <property type="entry name" value="Class_IIIsignal"/>
    <property type="match status" value="1"/>
</dbReference>
<dbReference type="InterPro" id="IPR007166">
    <property type="entry name" value="Class3_signal_pept_motif"/>
</dbReference>
<dbReference type="Proteomes" id="UP000002063">
    <property type="component" value="Chromosome"/>
</dbReference>
<keyword evidence="4" id="KW-1185">Reference proteome</keyword>
<name>C9RDI7_METVM</name>
<dbReference type="HOGENOM" id="CLU_474610_0_0_2"/>
<proteinExistence type="predicted"/>
<sequence length="536" mass="58683">MPILKKRGQLSLEFVLLLFGVIVAGTFVAVNLADQNPAYLGDSASKIKKESLGLFIGKGVNFSSTTTVNSSGYNENNSSNLTTNETENITTEINNSITNNTVSNDTSKNISTDNNTNENLTTNETIKKPNLFIENLSVVENGSVIACHCFRERVQNKGEDTNLRNQFQHRCGKCKNGTNVDIVAVIGNNGTANCNSFQVIMYDNDIQIYNNTFQNLNVNETLTITVPYEISTSKGCKHQNKGESQQNRYGGCCCERVFNHTITVKVIATNDSNPNDNSASVVISIEKEKGCNNCNGKNNNNNNTIFQPADVEGLFIKVMGNGDLEFYKEPLSNATTIGPNIDISVKGNHDYRYNLNGVINNGKIKVNGNGNLIIGDIKSINNLYLRLNGDSDINFNDVPEIKHIYFITNKGFNSLTPNLGRITGNVNVNLDNKNIDTIKVDVINGGGELKLNYAKINDITINKIIGTLMIDNSNISNLNIQLNKGDVIIYNSTITNINLVNNGDLILYNSKILGGNIINNGDIYKVDSYIGANING</sequence>
<evidence type="ECO:0000313" key="4">
    <source>
        <dbReference type="Proteomes" id="UP000002063"/>
    </source>
</evidence>
<accession>C9RDI7</accession>
<dbReference type="AlphaFoldDB" id="C9RDI7"/>
<dbReference type="RefSeq" id="WP_015733585.1">
    <property type="nucleotide sequence ID" value="NC_013407.1"/>
</dbReference>
<gene>
    <name evidence="3" type="ordered locus">Metvu_1513</name>
</gene>
<evidence type="ECO:0000313" key="3">
    <source>
        <dbReference type="EMBL" id="ACX73366.1"/>
    </source>
</evidence>
<dbReference type="eggNOG" id="arCOG09657">
    <property type="taxonomic scope" value="Archaea"/>
</dbReference>
<protein>
    <submittedName>
        <fullName evidence="3">Uncharacterized protein</fullName>
    </submittedName>
</protein>
<dbReference type="STRING" id="579137.Metvu_1513"/>
<dbReference type="OrthoDB" id="378420at2157"/>